<gene>
    <name evidence="1" type="ORF">ERS852574_00082</name>
</gene>
<organism evidence="1 2">
    <name type="scientific">Coprococcus comes</name>
    <dbReference type="NCBI Taxonomy" id="410072"/>
    <lineage>
        <taxon>Bacteria</taxon>
        <taxon>Bacillati</taxon>
        <taxon>Bacillota</taxon>
        <taxon>Clostridia</taxon>
        <taxon>Lachnospirales</taxon>
        <taxon>Lachnospiraceae</taxon>
        <taxon>Coprococcus</taxon>
    </lineage>
</organism>
<evidence type="ECO:0008006" key="3">
    <source>
        <dbReference type="Google" id="ProtNLM"/>
    </source>
</evidence>
<evidence type="ECO:0000313" key="2">
    <source>
        <dbReference type="Proteomes" id="UP000095727"/>
    </source>
</evidence>
<name>A0A173QWB2_9FIRM</name>
<dbReference type="InterPro" id="IPR025466">
    <property type="entry name" value="DUF4317"/>
</dbReference>
<reference evidence="1 2" key="1">
    <citation type="submission" date="2015-09" db="EMBL/GenBank/DDBJ databases">
        <authorList>
            <consortium name="Pathogen Informatics"/>
        </authorList>
    </citation>
    <scope>NUCLEOTIDE SEQUENCE [LARGE SCALE GENOMIC DNA]</scope>
    <source>
        <strain evidence="1 2">2789STDY5834962</strain>
    </source>
</reference>
<accession>A0A173QWB2</accession>
<dbReference type="AlphaFoldDB" id="A0A173QWB2"/>
<dbReference type="Proteomes" id="UP000095727">
    <property type="component" value="Unassembled WGS sequence"/>
</dbReference>
<dbReference type="EMBL" id="CYXR01000001">
    <property type="protein sequence ID" value="CUM69568.1"/>
    <property type="molecule type" value="Genomic_DNA"/>
</dbReference>
<evidence type="ECO:0000313" key="1">
    <source>
        <dbReference type="EMBL" id="CUM69568.1"/>
    </source>
</evidence>
<sequence>MINREDMLELTRRMTLARTSFTRIAGCYVDADGDFDGSFNINFLKLSPSEKTKNLAIAKTIPFAETNIKLKKYEIQPENQKAGSMWQLLMALRDCELKNDALMDTLYDIIMENIRITTPYAIYVFHDNYDIPAKATDKERLGESEEMFPYLICAICPLVGEYEPGSPTSGFLFPAFTDRSGDLNHIDIYGITEKKREELGRLISL</sequence>
<dbReference type="RefSeq" id="WP_055155461.1">
    <property type="nucleotide sequence ID" value="NZ_CYXR01000001.1"/>
</dbReference>
<dbReference type="Pfam" id="PF14199">
    <property type="entry name" value="DUF4317"/>
    <property type="match status" value="1"/>
</dbReference>
<proteinExistence type="predicted"/>
<protein>
    <recommendedName>
        <fullName evidence="3">DUF4317 family protein</fullName>
    </recommendedName>
</protein>